<dbReference type="KEGG" id="gfe:Gferi_09105"/>
<accession>A0A1D8GFQ0</accession>
<evidence type="ECO:0000256" key="1">
    <source>
        <dbReference type="SAM" id="MobiDB-lite"/>
    </source>
</evidence>
<reference evidence="2 3" key="1">
    <citation type="submission" date="2016-09" db="EMBL/GenBank/DDBJ databases">
        <title>Genomic analysis reveals versatility of anaerobic energy metabolism of Geosporobacter ferrireducens IRF9 of phylum Firmicutes.</title>
        <authorList>
            <person name="Kim S.-J."/>
        </authorList>
    </citation>
    <scope>NUCLEOTIDE SEQUENCE [LARGE SCALE GENOMIC DNA]</scope>
    <source>
        <strain evidence="2 3">IRF9</strain>
    </source>
</reference>
<dbReference type="Pfam" id="PF00269">
    <property type="entry name" value="SASP"/>
    <property type="match status" value="1"/>
</dbReference>
<dbReference type="Proteomes" id="UP000095743">
    <property type="component" value="Chromosome"/>
</dbReference>
<evidence type="ECO:0000313" key="2">
    <source>
        <dbReference type="EMBL" id="AOT69726.1"/>
    </source>
</evidence>
<organism evidence="2 3">
    <name type="scientific">Geosporobacter ferrireducens</name>
    <dbReference type="NCBI Taxonomy" id="1424294"/>
    <lineage>
        <taxon>Bacteria</taxon>
        <taxon>Bacillati</taxon>
        <taxon>Bacillota</taxon>
        <taxon>Clostridia</taxon>
        <taxon>Peptostreptococcales</taxon>
        <taxon>Thermotaleaceae</taxon>
        <taxon>Geosporobacter</taxon>
    </lineage>
</organism>
<dbReference type="RefSeq" id="WP_069975735.1">
    <property type="nucleotide sequence ID" value="NZ_CP017269.1"/>
</dbReference>
<proteinExistence type="predicted"/>
<dbReference type="GO" id="GO:0003690">
    <property type="term" value="F:double-stranded DNA binding"/>
    <property type="evidence" value="ECO:0007669"/>
    <property type="project" value="InterPro"/>
</dbReference>
<feature type="compositionally biased region" description="Polar residues" evidence="1">
    <location>
        <begin position="53"/>
        <end position="75"/>
    </location>
</feature>
<sequence>MINQGAATEARIAMNQFREEIAGELSAMTDLNLGTTTPRRVGLAGGQVDDTMNDTLMQNASNGMVSTNELPQDLD</sequence>
<dbReference type="OrthoDB" id="1683773at2"/>
<dbReference type="GO" id="GO:0006265">
    <property type="term" value="P:DNA topological change"/>
    <property type="evidence" value="ECO:0007669"/>
    <property type="project" value="InterPro"/>
</dbReference>
<feature type="region of interest" description="Disordered" evidence="1">
    <location>
        <begin position="43"/>
        <end position="75"/>
    </location>
</feature>
<dbReference type="AlphaFoldDB" id="A0A1D8GFQ0"/>
<dbReference type="STRING" id="1424294.Gferi_09105"/>
<keyword evidence="3" id="KW-1185">Reference proteome</keyword>
<dbReference type="InterPro" id="IPR001448">
    <property type="entry name" value="SASP_alpha/beta-type"/>
</dbReference>
<dbReference type="EMBL" id="CP017269">
    <property type="protein sequence ID" value="AOT69726.1"/>
    <property type="molecule type" value="Genomic_DNA"/>
</dbReference>
<name>A0A1D8GFQ0_9FIRM</name>
<protein>
    <submittedName>
        <fullName evidence="2">Uncharacterized protein</fullName>
    </submittedName>
</protein>
<gene>
    <name evidence="2" type="ORF">Gferi_09105</name>
</gene>
<evidence type="ECO:0000313" key="3">
    <source>
        <dbReference type="Proteomes" id="UP000095743"/>
    </source>
</evidence>